<dbReference type="AlphaFoldDB" id="A0A7R8Z825"/>
<keyword evidence="1 3" id="KW-0853">WD repeat</keyword>
<dbReference type="PROSITE" id="PS50294">
    <property type="entry name" value="WD_REPEATS_REGION"/>
    <property type="match status" value="1"/>
</dbReference>
<dbReference type="Pfam" id="PF00400">
    <property type="entry name" value="WD40"/>
    <property type="match status" value="2"/>
</dbReference>
<proteinExistence type="predicted"/>
<feature type="region of interest" description="Disordered" evidence="4">
    <location>
        <begin position="874"/>
        <end position="934"/>
    </location>
</feature>
<dbReference type="GO" id="GO:0005737">
    <property type="term" value="C:cytoplasm"/>
    <property type="evidence" value="ECO:0007669"/>
    <property type="project" value="TreeGrafter"/>
</dbReference>
<dbReference type="EMBL" id="OA565843">
    <property type="protein sequence ID" value="CAD7197803.1"/>
    <property type="molecule type" value="Genomic_DNA"/>
</dbReference>
<evidence type="ECO:0000256" key="3">
    <source>
        <dbReference type="PROSITE-ProRule" id="PRU00221"/>
    </source>
</evidence>
<dbReference type="InterPro" id="IPR001680">
    <property type="entry name" value="WD40_rpt"/>
</dbReference>
<dbReference type="PANTHER" id="PTHR15574">
    <property type="entry name" value="WD REPEAT DOMAIN-CONTAINING FAMILY"/>
    <property type="match status" value="1"/>
</dbReference>
<feature type="region of interest" description="Disordered" evidence="4">
    <location>
        <begin position="44"/>
        <end position="157"/>
    </location>
</feature>
<sequence length="934" mass="102551">MASSTKPEELMEVDSELISPDQKAASIPTNDSCDFIMNTNKVLLDPSPADTPSRCQIKKDDSGISVEKSENSSEDDNSKKPKILQGKPLQDEGAASEDIVLENGAFPKLKNKTKNRNYRSKKVDKGIWEESSDEDECVGASIDKESPESGEKDNSNAVGQVGALDVNMAETSTSSLVATMTCDTTRGSSISSDSEDSNELLEGLKEKGDLSDAEEDNEAAEEVTPGVLLKSKPKHKWFVIQEVINRQTGVRGRCQGAELFQQRCYGSLHSVQRLELMYKLEEHSGCVNALHFNSSGRLLASGSDDLKIIVWDWAIGKYCMSYESGHRSNVFQAKFMPLTGDNHIVSCGRDGMVRLAELSSTGVCRSTRRLAQHRGPAHKISVHPETPHTLLSSGEDSLVLSLDIRDPKPNKLLNVKEGERKISLYSIHSNPLNSNEFCVSGRDNFIRVYDRRNVSSVAKKFCPQHLVRTAYALFTLKGGSLTSMDYTMTLSRKPHHSGIMQGGDGGYVIAADVDEEEAMVDMTIAADVDEEEAMVDMTIAADVDEEEAMVDMTIAADVDEEEAMVDMTIAADVDEEEAMVDMTIAADVDEEEAMVDMTIAADVDEEEAMVDMTIAADVDEEEAMVDMTIAADVDEEEAMVDMTIAADVDEEEAMVDMTIAADVDEEEAMVDMIIAADVDEEEAMVDMTIAADVDKEEGESTTGPFTHVTCAMYNYNGTEIIGSFNDEDIYLFDARGPDRGEYIHRYQGHRNNATVKGVNFFGSRSEYIVSGSDCGFIYFWEKETESIVQWMAGDENGVVNCLEPHPEIPVIATSGLDDDIKIWVPSCENEPTLDGLKSSVVANYKGREDDRQRDPEAFDGQMLWILWRHIRRSERRRNQASNPPGTPGPTTGRSSLPRAATVDPSEHSSNSSPTSSLASDDSDDAPNRVQCSPS</sequence>
<gene>
    <name evidence="5" type="ORF">TDIB3V08_LOCUS4103</name>
</gene>
<dbReference type="SMART" id="SM00320">
    <property type="entry name" value="WD40"/>
    <property type="match status" value="7"/>
</dbReference>
<name>A0A7R8Z825_TIMDO</name>
<protein>
    <submittedName>
        <fullName evidence="5">Uncharacterized protein</fullName>
    </submittedName>
</protein>
<organism evidence="5">
    <name type="scientific">Timema douglasi</name>
    <name type="common">Walking stick</name>
    <dbReference type="NCBI Taxonomy" id="61478"/>
    <lineage>
        <taxon>Eukaryota</taxon>
        <taxon>Metazoa</taxon>
        <taxon>Ecdysozoa</taxon>
        <taxon>Arthropoda</taxon>
        <taxon>Hexapoda</taxon>
        <taxon>Insecta</taxon>
        <taxon>Pterygota</taxon>
        <taxon>Neoptera</taxon>
        <taxon>Polyneoptera</taxon>
        <taxon>Phasmatodea</taxon>
        <taxon>Timematodea</taxon>
        <taxon>Timematoidea</taxon>
        <taxon>Timematidae</taxon>
        <taxon>Timema</taxon>
    </lineage>
</organism>
<evidence type="ECO:0000313" key="5">
    <source>
        <dbReference type="EMBL" id="CAD7197803.1"/>
    </source>
</evidence>
<dbReference type="GO" id="GO:0080008">
    <property type="term" value="C:Cul4-RING E3 ubiquitin ligase complex"/>
    <property type="evidence" value="ECO:0007669"/>
    <property type="project" value="TreeGrafter"/>
</dbReference>
<dbReference type="SUPFAM" id="SSF50978">
    <property type="entry name" value="WD40 repeat-like"/>
    <property type="match status" value="1"/>
</dbReference>
<keyword evidence="2" id="KW-0677">Repeat</keyword>
<feature type="compositionally biased region" description="Basic and acidic residues" evidence="4">
    <location>
        <begin position="57"/>
        <end position="79"/>
    </location>
</feature>
<dbReference type="InterPro" id="IPR036322">
    <property type="entry name" value="WD40_repeat_dom_sf"/>
</dbReference>
<feature type="compositionally biased region" description="Low complexity" evidence="4">
    <location>
        <begin position="907"/>
        <end position="919"/>
    </location>
</feature>
<dbReference type="Gene3D" id="2.130.10.10">
    <property type="entry name" value="YVTN repeat-like/Quinoprotein amine dehydrogenase"/>
    <property type="match status" value="2"/>
</dbReference>
<feature type="compositionally biased region" description="Basic and acidic residues" evidence="4">
    <location>
        <begin position="142"/>
        <end position="154"/>
    </location>
</feature>
<feature type="compositionally biased region" description="Basic residues" evidence="4">
    <location>
        <begin position="109"/>
        <end position="120"/>
    </location>
</feature>
<accession>A0A7R8Z825</accession>
<evidence type="ECO:0000256" key="2">
    <source>
        <dbReference type="ARBA" id="ARBA00022737"/>
    </source>
</evidence>
<dbReference type="InterPro" id="IPR015943">
    <property type="entry name" value="WD40/YVTN_repeat-like_dom_sf"/>
</dbReference>
<evidence type="ECO:0000256" key="4">
    <source>
        <dbReference type="SAM" id="MobiDB-lite"/>
    </source>
</evidence>
<feature type="region of interest" description="Disordered" evidence="4">
    <location>
        <begin position="1"/>
        <end position="30"/>
    </location>
</feature>
<dbReference type="InterPro" id="IPR045151">
    <property type="entry name" value="DCAF8"/>
</dbReference>
<dbReference type="PANTHER" id="PTHR15574:SF21">
    <property type="entry name" value="DDB1- AND CUL4-ASSOCIATED FACTOR 8"/>
    <property type="match status" value="1"/>
</dbReference>
<dbReference type="PROSITE" id="PS50082">
    <property type="entry name" value="WD_REPEATS_2"/>
    <property type="match status" value="1"/>
</dbReference>
<evidence type="ECO:0000256" key="1">
    <source>
        <dbReference type="ARBA" id="ARBA00022574"/>
    </source>
</evidence>
<feature type="repeat" description="WD" evidence="3">
    <location>
        <begin position="280"/>
        <end position="312"/>
    </location>
</feature>
<reference evidence="5" key="1">
    <citation type="submission" date="2020-11" db="EMBL/GenBank/DDBJ databases">
        <authorList>
            <person name="Tran Van P."/>
        </authorList>
    </citation>
    <scope>NUCLEOTIDE SEQUENCE</scope>
</reference>